<proteinExistence type="predicted"/>
<accession>A0A9X2KY37</accession>
<dbReference type="InterPro" id="IPR041698">
    <property type="entry name" value="Methyltransf_25"/>
</dbReference>
<organism evidence="2 3">
    <name type="scientific">Christiangramia oceanisediminis</name>
    <dbReference type="NCBI Taxonomy" id="2920386"/>
    <lineage>
        <taxon>Bacteria</taxon>
        <taxon>Pseudomonadati</taxon>
        <taxon>Bacteroidota</taxon>
        <taxon>Flavobacteriia</taxon>
        <taxon>Flavobacteriales</taxon>
        <taxon>Flavobacteriaceae</taxon>
        <taxon>Christiangramia</taxon>
    </lineage>
</organism>
<evidence type="ECO:0000313" key="3">
    <source>
        <dbReference type="Proteomes" id="UP001155280"/>
    </source>
</evidence>
<dbReference type="SUPFAM" id="SSF53335">
    <property type="entry name" value="S-adenosyl-L-methionine-dependent methyltransferases"/>
    <property type="match status" value="1"/>
</dbReference>
<dbReference type="Gene3D" id="3.40.50.150">
    <property type="entry name" value="Vaccinia Virus protein VP39"/>
    <property type="match status" value="1"/>
</dbReference>
<dbReference type="GO" id="GO:0008168">
    <property type="term" value="F:methyltransferase activity"/>
    <property type="evidence" value="ECO:0007669"/>
    <property type="project" value="UniProtKB-KW"/>
</dbReference>
<keyword evidence="2" id="KW-0489">Methyltransferase</keyword>
<feature type="domain" description="Methyltransferase" evidence="1">
    <location>
        <begin position="65"/>
        <end position="158"/>
    </location>
</feature>
<dbReference type="EMBL" id="JANCNS010000002">
    <property type="protein sequence ID" value="MCP9200419.1"/>
    <property type="molecule type" value="Genomic_DNA"/>
</dbReference>
<evidence type="ECO:0000313" key="2">
    <source>
        <dbReference type="EMBL" id="MCP9200419.1"/>
    </source>
</evidence>
<sequence length="241" mass="27854">MFRIDTSQRTKKEEIMDDFELKGPELERTLKDLENINFLLGGNGITLDGLKKILQASPGKKTIRVMDVGCGNGDILRRVAKWGRQNGFSFQLIGIDANAHAIEIAKLASSDFPELSYRHLDIFSEEFKSLECDVLLCTLTLHHFDNQQIKKLLTRFYKQANFGIVINDLHRTRLAYGLFKLFCAGFVRNEIARQDGLTSILRGFKKEDVLQFSKNLPGQHQIKWKWAFRYQWIIQKETKTV</sequence>
<dbReference type="RefSeq" id="WP_241551207.1">
    <property type="nucleotide sequence ID" value="NZ_JANCNS010000002.1"/>
</dbReference>
<keyword evidence="2" id="KW-0808">Transferase</keyword>
<reference evidence="2" key="1">
    <citation type="submission" date="2022-07" db="EMBL/GenBank/DDBJ databases">
        <title>Gramela sediminis sp. nov., isolated from deep-sea sediment of the Indian Ocean.</title>
        <authorList>
            <person name="Shi H."/>
        </authorList>
    </citation>
    <scope>NUCLEOTIDE SEQUENCE</scope>
    <source>
        <strain evidence="2">GC03-9</strain>
    </source>
</reference>
<comment type="caution">
    <text evidence="2">The sequence shown here is derived from an EMBL/GenBank/DDBJ whole genome shotgun (WGS) entry which is preliminary data.</text>
</comment>
<dbReference type="AlphaFoldDB" id="A0A9X2KY37"/>
<dbReference type="CDD" id="cd02440">
    <property type="entry name" value="AdoMet_MTases"/>
    <property type="match status" value="1"/>
</dbReference>
<gene>
    <name evidence="2" type="ORF">MKO06_10890</name>
</gene>
<evidence type="ECO:0000259" key="1">
    <source>
        <dbReference type="Pfam" id="PF13649"/>
    </source>
</evidence>
<dbReference type="Proteomes" id="UP001155280">
    <property type="component" value="Unassembled WGS sequence"/>
</dbReference>
<dbReference type="InterPro" id="IPR029063">
    <property type="entry name" value="SAM-dependent_MTases_sf"/>
</dbReference>
<dbReference type="Pfam" id="PF13649">
    <property type="entry name" value="Methyltransf_25"/>
    <property type="match status" value="1"/>
</dbReference>
<dbReference type="GO" id="GO:0032259">
    <property type="term" value="P:methylation"/>
    <property type="evidence" value="ECO:0007669"/>
    <property type="project" value="UniProtKB-KW"/>
</dbReference>
<protein>
    <submittedName>
        <fullName evidence="2">Methyltransferase domain-containing protein</fullName>
    </submittedName>
</protein>
<name>A0A9X2KY37_9FLAO</name>
<keyword evidence="3" id="KW-1185">Reference proteome</keyword>